<feature type="non-terminal residue" evidence="5">
    <location>
        <position position="409"/>
    </location>
</feature>
<dbReference type="GO" id="GO:0032300">
    <property type="term" value="C:mismatch repair complex"/>
    <property type="evidence" value="ECO:0007669"/>
    <property type="project" value="InterPro"/>
</dbReference>
<dbReference type="PANTHER" id="PTHR10073">
    <property type="entry name" value="DNA MISMATCH REPAIR PROTEIN MLH, PMS, MUTL"/>
    <property type="match status" value="1"/>
</dbReference>
<evidence type="ECO:0000256" key="2">
    <source>
        <dbReference type="ARBA" id="ARBA00022763"/>
    </source>
</evidence>
<dbReference type="GO" id="GO:0030983">
    <property type="term" value="F:mismatched DNA binding"/>
    <property type="evidence" value="ECO:0007669"/>
    <property type="project" value="InterPro"/>
</dbReference>
<dbReference type="InterPro" id="IPR014762">
    <property type="entry name" value="DNA_mismatch_repair_CS"/>
</dbReference>
<dbReference type="InterPro" id="IPR036890">
    <property type="entry name" value="HATPase_C_sf"/>
</dbReference>
<gene>
    <name evidence="5" type="primary">mutL</name>
    <name evidence="5" type="ORF">IAC13_10550</name>
</gene>
<dbReference type="NCBIfam" id="TIGR00585">
    <property type="entry name" value="mutl"/>
    <property type="match status" value="1"/>
</dbReference>
<protein>
    <submittedName>
        <fullName evidence="5">DNA mismatch repair endonuclease MutL</fullName>
    </submittedName>
</protein>
<keyword evidence="5" id="KW-0255">Endonuclease</keyword>
<evidence type="ECO:0000256" key="3">
    <source>
        <dbReference type="ARBA" id="ARBA00023204"/>
    </source>
</evidence>
<comment type="caution">
    <text evidence="5">The sequence shown here is derived from an EMBL/GenBank/DDBJ whole genome shotgun (WGS) entry which is preliminary data.</text>
</comment>
<evidence type="ECO:0000313" key="6">
    <source>
        <dbReference type="Proteomes" id="UP000823618"/>
    </source>
</evidence>
<dbReference type="GO" id="GO:0005524">
    <property type="term" value="F:ATP binding"/>
    <property type="evidence" value="ECO:0007669"/>
    <property type="project" value="InterPro"/>
</dbReference>
<dbReference type="CDD" id="cd00782">
    <property type="entry name" value="MutL_Trans"/>
    <property type="match status" value="1"/>
</dbReference>
<dbReference type="PROSITE" id="PS00058">
    <property type="entry name" value="DNA_MISMATCH_REPAIR_1"/>
    <property type="match status" value="1"/>
</dbReference>
<dbReference type="Pfam" id="PF13589">
    <property type="entry name" value="HATPase_c_3"/>
    <property type="match status" value="1"/>
</dbReference>
<organism evidence="5 6">
    <name type="scientific">Candidatus Scybalomonas excrementavium</name>
    <dbReference type="NCBI Taxonomy" id="2840943"/>
    <lineage>
        <taxon>Bacteria</taxon>
        <taxon>Bacillati</taxon>
        <taxon>Bacillota</taxon>
        <taxon>Clostridia</taxon>
        <taxon>Lachnospirales</taxon>
        <taxon>Lachnospiraceae</taxon>
        <taxon>Lachnospiraceae incertae sedis</taxon>
        <taxon>Candidatus Scybalomonas</taxon>
    </lineage>
</organism>
<dbReference type="SMART" id="SM01340">
    <property type="entry name" value="DNA_mis_repair"/>
    <property type="match status" value="1"/>
</dbReference>
<feature type="domain" description="DNA mismatch repair protein S5" evidence="4">
    <location>
        <begin position="209"/>
        <end position="327"/>
    </location>
</feature>
<dbReference type="Gene3D" id="3.30.230.10">
    <property type="match status" value="1"/>
</dbReference>
<name>A0A9D9N8Q6_9FIRM</name>
<dbReference type="FunFam" id="3.30.565.10:FF:000003">
    <property type="entry name" value="DNA mismatch repair endonuclease MutL"/>
    <property type="match status" value="1"/>
</dbReference>
<dbReference type="AlphaFoldDB" id="A0A9D9N8Q6"/>
<reference evidence="5" key="1">
    <citation type="submission" date="2020-10" db="EMBL/GenBank/DDBJ databases">
        <authorList>
            <person name="Gilroy R."/>
        </authorList>
    </citation>
    <scope>NUCLEOTIDE SEQUENCE</scope>
    <source>
        <strain evidence="5">E3-2379</strain>
    </source>
</reference>
<dbReference type="Pfam" id="PF01119">
    <property type="entry name" value="DNA_mis_repair"/>
    <property type="match status" value="1"/>
</dbReference>
<dbReference type="Gene3D" id="3.30.565.10">
    <property type="entry name" value="Histidine kinase-like ATPase, C-terminal domain"/>
    <property type="match status" value="1"/>
</dbReference>
<keyword evidence="5" id="KW-0378">Hydrolase</keyword>
<sequence length="409" mass="46011">MAQIHVLDQHTINQIAAGEVIERPASVVKELVENAIDAGSNAITVEIKEGGSSLIRVTDNGKGILRDEVKIAFLRHATSKIKSATDLLYVNSLGFRGEALSSIAAIAKVELVTKTDGDLTGVRYQIHGGKEVGYEEIGCPEGTTFLIRDLFYNVPARKKFLKATSTEASHVDTMMQRIALSHPHISFKFINNGQLKLQTSGNGNLKDIIYHIYGRDAAMALIPIEAENEICKIEGFIGKPIFSRGNRGFENYFVNGRFIKNQIITQAIEEAYRTFTMVHKYPFTSLNVTIDNSLIDVNVHPAKLEVRFRNGEELFTFLTDSIRTTLQQQELIPSVSLASDKERKEEQKQEVAARVKERIPEPFETQRKKDEHQKIIQQTEFLKEYVQPMNPYSMKNPEVGVPFIETAKE</sequence>
<dbReference type="GO" id="GO:0140664">
    <property type="term" value="F:ATP-dependent DNA damage sensor activity"/>
    <property type="evidence" value="ECO:0007669"/>
    <property type="project" value="InterPro"/>
</dbReference>
<reference evidence="5" key="2">
    <citation type="journal article" date="2021" name="PeerJ">
        <title>Extensive microbial diversity within the chicken gut microbiome revealed by metagenomics and culture.</title>
        <authorList>
            <person name="Gilroy R."/>
            <person name="Ravi A."/>
            <person name="Getino M."/>
            <person name="Pursley I."/>
            <person name="Horton D.L."/>
            <person name="Alikhan N.F."/>
            <person name="Baker D."/>
            <person name="Gharbi K."/>
            <person name="Hall N."/>
            <person name="Watson M."/>
            <person name="Adriaenssens E.M."/>
            <person name="Foster-Nyarko E."/>
            <person name="Jarju S."/>
            <person name="Secka A."/>
            <person name="Antonio M."/>
            <person name="Oren A."/>
            <person name="Chaudhuri R.R."/>
            <person name="La Ragione R."/>
            <person name="Hildebrand F."/>
            <person name="Pallen M.J."/>
        </authorList>
    </citation>
    <scope>NUCLEOTIDE SEQUENCE</scope>
    <source>
        <strain evidence="5">E3-2379</strain>
    </source>
</reference>
<keyword evidence="2" id="KW-0227">DNA damage</keyword>
<dbReference type="Proteomes" id="UP000823618">
    <property type="component" value="Unassembled WGS sequence"/>
</dbReference>
<dbReference type="GO" id="GO:0004519">
    <property type="term" value="F:endonuclease activity"/>
    <property type="evidence" value="ECO:0007669"/>
    <property type="project" value="UniProtKB-KW"/>
</dbReference>
<evidence type="ECO:0000256" key="1">
    <source>
        <dbReference type="ARBA" id="ARBA00006082"/>
    </source>
</evidence>
<dbReference type="InterPro" id="IPR013507">
    <property type="entry name" value="DNA_mismatch_S5_2-like"/>
</dbReference>
<proteinExistence type="inferred from homology"/>
<dbReference type="GO" id="GO:0016887">
    <property type="term" value="F:ATP hydrolysis activity"/>
    <property type="evidence" value="ECO:0007669"/>
    <property type="project" value="InterPro"/>
</dbReference>
<dbReference type="InterPro" id="IPR002099">
    <property type="entry name" value="MutL/Mlh/PMS"/>
</dbReference>
<evidence type="ECO:0000313" key="5">
    <source>
        <dbReference type="EMBL" id="MBO8464359.1"/>
    </source>
</evidence>
<evidence type="ECO:0000259" key="4">
    <source>
        <dbReference type="SMART" id="SM01340"/>
    </source>
</evidence>
<keyword evidence="3" id="KW-0234">DNA repair</keyword>
<dbReference type="InterPro" id="IPR020568">
    <property type="entry name" value="Ribosomal_Su5_D2-typ_SF"/>
</dbReference>
<dbReference type="EMBL" id="JADIML010000303">
    <property type="protein sequence ID" value="MBO8464359.1"/>
    <property type="molecule type" value="Genomic_DNA"/>
</dbReference>
<dbReference type="PANTHER" id="PTHR10073:SF12">
    <property type="entry name" value="DNA MISMATCH REPAIR PROTEIN MLH1"/>
    <property type="match status" value="1"/>
</dbReference>
<dbReference type="InterPro" id="IPR014721">
    <property type="entry name" value="Ribsml_uS5_D2-typ_fold_subgr"/>
</dbReference>
<dbReference type="GO" id="GO:0006298">
    <property type="term" value="P:mismatch repair"/>
    <property type="evidence" value="ECO:0007669"/>
    <property type="project" value="InterPro"/>
</dbReference>
<dbReference type="InterPro" id="IPR038973">
    <property type="entry name" value="MutL/Mlh/Pms-like"/>
</dbReference>
<dbReference type="SUPFAM" id="SSF54211">
    <property type="entry name" value="Ribosomal protein S5 domain 2-like"/>
    <property type="match status" value="1"/>
</dbReference>
<dbReference type="SUPFAM" id="SSF55874">
    <property type="entry name" value="ATPase domain of HSP90 chaperone/DNA topoisomerase II/histidine kinase"/>
    <property type="match status" value="1"/>
</dbReference>
<comment type="similarity">
    <text evidence="1">Belongs to the DNA mismatch repair MutL/HexB family.</text>
</comment>
<keyword evidence="5" id="KW-0540">Nuclease</keyword>
<accession>A0A9D9N8Q6</accession>
<dbReference type="CDD" id="cd16926">
    <property type="entry name" value="HATPase_MutL-MLH-PMS-like"/>
    <property type="match status" value="1"/>
</dbReference>